<gene>
    <name evidence="2" type="ORF">HID58_015040</name>
</gene>
<keyword evidence="3" id="KW-1185">Reference proteome</keyword>
<comment type="caution">
    <text evidence="2">The sequence shown here is derived from an EMBL/GenBank/DDBJ whole genome shotgun (WGS) entry which is preliminary data.</text>
</comment>
<evidence type="ECO:0000313" key="3">
    <source>
        <dbReference type="Proteomes" id="UP000824890"/>
    </source>
</evidence>
<sequence>MFTTYGPTTKTERLQKAHGSRRLDTCKDNVPSVRHASLPPQPDRHHIKKSPELQHRKPGAQTTAEPPSRPTLLFHALSSLRRASSIQPRAHPTAQNREPLGITNQETRTHDQRNPKPNQKTGTTKRRRKTEETFTPPPPPGDRTDDGEAE</sequence>
<evidence type="ECO:0000256" key="1">
    <source>
        <dbReference type="SAM" id="MobiDB-lite"/>
    </source>
</evidence>
<protein>
    <submittedName>
        <fullName evidence="2">Uncharacterized protein</fullName>
    </submittedName>
</protein>
<accession>A0ABQ8DJA4</accession>
<reference evidence="2 3" key="1">
    <citation type="submission" date="2021-05" db="EMBL/GenBank/DDBJ databases">
        <title>Genome Assembly of Synthetic Allotetraploid Brassica napus Reveals Homoeologous Exchanges between Subgenomes.</title>
        <authorList>
            <person name="Davis J.T."/>
        </authorList>
    </citation>
    <scope>NUCLEOTIDE SEQUENCE [LARGE SCALE GENOMIC DNA]</scope>
    <source>
        <strain evidence="3">cv. Da-Ae</strain>
        <tissue evidence="2">Seedling</tissue>
    </source>
</reference>
<dbReference type="EMBL" id="JAGKQM010000004">
    <property type="protein sequence ID" value="KAH0929313.1"/>
    <property type="molecule type" value="Genomic_DNA"/>
</dbReference>
<feature type="region of interest" description="Disordered" evidence="1">
    <location>
        <begin position="1"/>
        <end position="150"/>
    </location>
</feature>
<proteinExistence type="predicted"/>
<name>A0ABQ8DJA4_BRANA</name>
<dbReference type="Proteomes" id="UP000824890">
    <property type="component" value="Unassembled WGS sequence"/>
</dbReference>
<evidence type="ECO:0000313" key="2">
    <source>
        <dbReference type="EMBL" id="KAH0929313.1"/>
    </source>
</evidence>
<organism evidence="2 3">
    <name type="scientific">Brassica napus</name>
    <name type="common">Rape</name>
    <dbReference type="NCBI Taxonomy" id="3708"/>
    <lineage>
        <taxon>Eukaryota</taxon>
        <taxon>Viridiplantae</taxon>
        <taxon>Streptophyta</taxon>
        <taxon>Embryophyta</taxon>
        <taxon>Tracheophyta</taxon>
        <taxon>Spermatophyta</taxon>
        <taxon>Magnoliopsida</taxon>
        <taxon>eudicotyledons</taxon>
        <taxon>Gunneridae</taxon>
        <taxon>Pentapetalae</taxon>
        <taxon>rosids</taxon>
        <taxon>malvids</taxon>
        <taxon>Brassicales</taxon>
        <taxon>Brassicaceae</taxon>
        <taxon>Brassiceae</taxon>
        <taxon>Brassica</taxon>
    </lineage>
</organism>
<feature type="compositionally biased region" description="Basic and acidic residues" evidence="1">
    <location>
        <begin position="10"/>
        <end position="27"/>
    </location>
</feature>